<sequence length="185" mass="21407">MDVSVGLINVGSRKRQSNRSTRDEARFRRYADIDPHMKKFKRPCMHNSKKLNCSSVSLKEIMLQREKLYGYVSKIDQDQKLCHFMSVCPRQRRRGRVNTQESNAKPKSFHIFYYFHTKNKTVTVCKKFLMAAFNISAGPIRTVAKFLESGQIPKEKRGGDRVSRKSAEKRAKVKEFIASLPASET</sequence>
<dbReference type="OrthoDB" id="6778574at2759"/>
<dbReference type="InParanoid" id="A0A6P7F431"/>
<protein>
    <submittedName>
        <fullName evidence="2">Uncharacterized protein LOC114325684</fullName>
    </submittedName>
</protein>
<gene>
    <name evidence="2" type="primary">LOC114325684</name>
</gene>
<dbReference type="AlphaFoldDB" id="A0A6P7F431"/>
<evidence type="ECO:0000256" key="1">
    <source>
        <dbReference type="SAM" id="MobiDB-lite"/>
    </source>
</evidence>
<feature type="region of interest" description="Disordered" evidence="1">
    <location>
        <begin position="1"/>
        <end position="23"/>
    </location>
</feature>
<dbReference type="RefSeq" id="XP_028129617.1">
    <property type="nucleotide sequence ID" value="XM_028273816.1"/>
</dbReference>
<reference evidence="2" key="1">
    <citation type="submission" date="2025-08" db="UniProtKB">
        <authorList>
            <consortium name="RefSeq"/>
        </authorList>
    </citation>
    <scope>IDENTIFICATION</scope>
    <source>
        <tissue evidence="2">Whole insect</tissue>
    </source>
</reference>
<dbReference type="KEGG" id="dvv:114325684"/>
<accession>A0A6P7F431</accession>
<organism evidence="2">
    <name type="scientific">Diabrotica virgifera virgifera</name>
    <name type="common">western corn rootworm</name>
    <dbReference type="NCBI Taxonomy" id="50390"/>
    <lineage>
        <taxon>Eukaryota</taxon>
        <taxon>Metazoa</taxon>
        <taxon>Ecdysozoa</taxon>
        <taxon>Arthropoda</taxon>
        <taxon>Hexapoda</taxon>
        <taxon>Insecta</taxon>
        <taxon>Pterygota</taxon>
        <taxon>Neoptera</taxon>
        <taxon>Endopterygota</taxon>
        <taxon>Coleoptera</taxon>
        <taxon>Polyphaga</taxon>
        <taxon>Cucujiformia</taxon>
        <taxon>Chrysomeloidea</taxon>
        <taxon>Chrysomelidae</taxon>
        <taxon>Galerucinae</taxon>
        <taxon>Diabroticina</taxon>
        <taxon>Diabroticites</taxon>
        <taxon>Diabrotica</taxon>
    </lineage>
</organism>
<name>A0A6P7F431_DIAVI</name>
<proteinExistence type="predicted"/>
<evidence type="ECO:0000313" key="2">
    <source>
        <dbReference type="RefSeq" id="XP_028129617.1"/>
    </source>
</evidence>